<dbReference type="Gene3D" id="3.30.200.20">
    <property type="entry name" value="Phosphorylase Kinase, domain 1"/>
    <property type="match status" value="1"/>
</dbReference>
<dbReference type="PANTHER" id="PTHR13954">
    <property type="entry name" value="IRE1-RELATED"/>
    <property type="match status" value="1"/>
</dbReference>
<dbReference type="EC" id="2.7.11.1" evidence="2"/>
<evidence type="ECO:0000259" key="29">
    <source>
        <dbReference type="PROSITE" id="PS50011"/>
    </source>
</evidence>
<organism evidence="31 32">
    <name type="scientific">Momordica charantia</name>
    <name type="common">Bitter gourd</name>
    <name type="synonym">Balsam pear</name>
    <dbReference type="NCBI Taxonomy" id="3673"/>
    <lineage>
        <taxon>Eukaryota</taxon>
        <taxon>Viridiplantae</taxon>
        <taxon>Streptophyta</taxon>
        <taxon>Embryophyta</taxon>
        <taxon>Tracheophyta</taxon>
        <taxon>Spermatophyta</taxon>
        <taxon>Magnoliopsida</taxon>
        <taxon>eudicotyledons</taxon>
        <taxon>Gunneridae</taxon>
        <taxon>Pentapetalae</taxon>
        <taxon>rosids</taxon>
        <taxon>fabids</taxon>
        <taxon>Cucurbitales</taxon>
        <taxon>Cucurbitaceae</taxon>
        <taxon>Momordiceae</taxon>
        <taxon>Momordica</taxon>
    </lineage>
</organism>
<feature type="domain" description="Protein kinase" evidence="29">
    <location>
        <begin position="500"/>
        <end position="790"/>
    </location>
</feature>
<evidence type="ECO:0000256" key="5">
    <source>
        <dbReference type="ARBA" id="ARBA00022679"/>
    </source>
</evidence>
<dbReference type="SMART" id="SM00580">
    <property type="entry name" value="PUG"/>
    <property type="match status" value="1"/>
</dbReference>
<keyword evidence="31" id="KW-1185">Reference proteome</keyword>
<keyword evidence="6 27" id="KW-0812">Transmembrane</keyword>
<dbReference type="GO" id="GO:1990604">
    <property type="term" value="C:IRE1-TRAF2-ASK1 complex"/>
    <property type="evidence" value="ECO:0007669"/>
    <property type="project" value="TreeGrafter"/>
</dbReference>
<evidence type="ECO:0000256" key="19">
    <source>
        <dbReference type="ARBA" id="ARBA00023180"/>
    </source>
</evidence>
<keyword evidence="8" id="KW-0547">Nucleotide-binding</keyword>
<evidence type="ECO:0000256" key="7">
    <source>
        <dbReference type="ARBA" id="ARBA00022729"/>
    </source>
</evidence>
<dbReference type="GeneID" id="111005957"/>
<dbReference type="GO" id="GO:0006397">
    <property type="term" value="P:mRNA processing"/>
    <property type="evidence" value="ECO:0007669"/>
    <property type="project" value="UniProtKB-KW"/>
</dbReference>
<dbReference type="GO" id="GO:0016787">
    <property type="term" value="F:hydrolase activity"/>
    <property type="evidence" value="ECO:0007669"/>
    <property type="project" value="UniProtKB-KW"/>
</dbReference>
<evidence type="ECO:0000256" key="16">
    <source>
        <dbReference type="ARBA" id="ARBA00023136"/>
    </source>
</evidence>
<dbReference type="InterPro" id="IPR008271">
    <property type="entry name" value="Ser/Thr_kinase_AS"/>
</dbReference>
<evidence type="ECO:0000256" key="3">
    <source>
        <dbReference type="ARBA" id="ARBA00022527"/>
    </source>
</evidence>
<keyword evidence="16 27" id="KW-0472">Membrane</keyword>
<evidence type="ECO:0000256" key="21">
    <source>
        <dbReference type="ARBA" id="ARBA00023230"/>
    </source>
</evidence>
<evidence type="ECO:0000256" key="18">
    <source>
        <dbReference type="ARBA" id="ARBA00023163"/>
    </source>
</evidence>
<accession>A0A6J1BYY0</accession>
<dbReference type="FunFam" id="1.20.1440.180:FF:000002">
    <property type="entry name" value="Serine/threonine-protein kinase/endoribonuclease IRE1"/>
    <property type="match status" value="1"/>
</dbReference>
<evidence type="ECO:0000256" key="4">
    <source>
        <dbReference type="ARBA" id="ARBA00022664"/>
    </source>
</evidence>
<keyword evidence="7 28" id="KW-0732">Signal</keyword>
<evidence type="ECO:0000313" key="32">
    <source>
        <dbReference type="RefSeq" id="XP_022133363.1"/>
    </source>
</evidence>
<comment type="subcellular location">
    <subcellularLocation>
        <location evidence="1">Endoplasmic reticulum membrane</location>
        <topology evidence="1">Single-pass type I membrane protein</topology>
    </subcellularLocation>
</comment>
<dbReference type="GO" id="GO:0051082">
    <property type="term" value="F:unfolded protein binding"/>
    <property type="evidence" value="ECO:0007669"/>
    <property type="project" value="TreeGrafter"/>
</dbReference>
<dbReference type="OrthoDB" id="63989at2759"/>
<feature type="chain" id="PRO_5044638351" description="non-specific serine/threonine protein kinase" evidence="28">
    <location>
        <begin position="25"/>
        <end position="927"/>
    </location>
</feature>
<keyword evidence="9" id="KW-0418">Kinase</keyword>
<evidence type="ECO:0000313" key="33">
    <source>
        <dbReference type="RefSeq" id="XP_022133365.1"/>
    </source>
</evidence>
<evidence type="ECO:0000259" key="30">
    <source>
        <dbReference type="PROSITE" id="PS51392"/>
    </source>
</evidence>
<dbReference type="SMART" id="SM00220">
    <property type="entry name" value="S_TKc"/>
    <property type="match status" value="1"/>
</dbReference>
<dbReference type="GO" id="GO:0009751">
    <property type="term" value="P:response to salicylic acid"/>
    <property type="evidence" value="ECO:0007669"/>
    <property type="project" value="UniProtKB-ARBA"/>
</dbReference>
<dbReference type="PROSITE" id="PS51392">
    <property type="entry name" value="KEN"/>
    <property type="match status" value="1"/>
</dbReference>
<keyword evidence="17" id="KW-1015">Disulfide bond</keyword>
<dbReference type="GO" id="GO:0008380">
    <property type="term" value="P:RNA splicing"/>
    <property type="evidence" value="ECO:0007669"/>
    <property type="project" value="UniProtKB-KW"/>
</dbReference>
<dbReference type="InterPro" id="IPR010513">
    <property type="entry name" value="KEN_dom"/>
</dbReference>
<dbReference type="Gene3D" id="1.20.1440.180">
    <property type="entry name" value="KEN domain"/>
    <property type="match status" value="1"/>
</dbReference>
<evidence type="ECO:0000256" key="20">
    <source>
        <dbReference type="ARBA" id="ARBA00023187"/>
    </source>
</evidence>
<evidence type="ECO:0000256" key="26">
    <source>
        <dbReference type="SAM" id="MobiDB-lite"/>
    </source>
</evidence>
<dbReference type="GO" id="GO:0036498">
    <property type="term" value="P:IRE1-mediated unfolded protein response"/>
    <property type="evidence" value="ECO:0007669"/>
    <property type="project" value="TreeGrafter"/>
</dbReference>
<dbReference type="InterPro" id="IPR045133">
    <property type="entry name" value="IRE1/2-like"/>
</dbReference>
<evidence type="ECO:0000256" key="12">
    <source>
        <dbReference type="ARBA" id="ARBA00022840"/>
    </source>
</evidence>
<evidence type="ECO:0000256" key="11">
    <source>
        <dbReference type="ARBA" id="ARBA00022824"/>
    </source>
</evidence>
<evidence type="ECO:0000256" key="17">
    <source>
        <dbReference type="ARBA" id="ARBA00023157"/>
    </source>
</evidence>
<dbReference type="InterPro" id="IPR011009">
    <property type="entry name" value="Kinase-like_dom_sf"/>
</dbReference>
<dbReference type="Pfam" id="PF06479">
    <property type="entry name" value="Ribonuc_2-5A"/>
    <property type="match status" value="1"/>
</dbReference>
<dbReference type="SUPFAM" id="SSF56112">
    <property type="entry name" value="Protein kinase-like (PK-like)"/>
    <property type="match status" value="1"/>
</dbReference>
<evidence type="ECO:0000256" key="25">
    <source>
        <dbReference type="ARBA" id="ARBA00065357"/>
    </source>
</evidence>
<dbReference type="GO" id="GO:0004674">
    <property type="term" value="F:protein serine/threonine kinase activity"/>
    <property type="evidence" value="ECO:0007669"/>
    <property type="project" value="UniProtKB-KW"/>
</dbReference>
<name>A0A6J1BYY0_MOMCH</name>
<keyword evidence="11" id="KW-0256">Endoplasmic reticulum</keyword>
<keyword evidence="19" id="KW-0325">Glycoprotein</keyword>
<sequence>MKCRFSCRLWVLLLIILRFRSSIGESRSLENSKFSVLSPYGDNSEGLARTGGRSLLSLPLKGKINTALVAASDGAIHLVDSNSMNKIWSFTSGPPIYSSYQAHIEHDHNQENASGLSSSFFFDCGDDWELYMHTEHGKMKLPSSIDEVVRNTPYIFEDGAVMIGSRKTTVFEVDPVTGKLIRNHISDFSSSELSNEEHSSYNSKQNLDNKDLIQPGVVSPVEPRLYITRTDYSLKSSFSGSEEVAWSLNVAEIGATLLCPEVENPTKSVPWNLQSNGSFNLDFAMPLSCQSKVVVFRERSHVFSGSSGYKRLSEAHNIGNMSLVPASGPTLPSQLKVDEQQNTHPEKLMLPGPAPNISSPLPPNSSSKAVIPMPLMKINESSMVQGHKMGTLNGPFGLFFVFLVTILVGLVTFSRGLTGKVKQFFLREKLSSTSNSKILSSKKNKARKSKRNVNSDKRDISVSSENEDMLMPSEGNVNNWFHHSNLPDNAGTGRRIGKLFVTNKEIARGSNGTIVLEGVYEGRPVAVKRLVKTHHDVAFKEVQNLIASDRHPNIVRWYGVESDQDFVYLSLERCTCSLDDLIQICSDQSFNSMPGLDQDTEPMIKYRLHLESVKDVMPDLKLWKENGHPSSVLLKLMRDMVAGVEHLHELGIIHRDLKPQNVLIIKQKSMCAKLSDMGISKRLLADMSSLGHHATGCGSSGWQAPEQLLHGRQTRAVDLFSLGCVLFFCITGGRHPFGDRLERDVNIVKNQMDLFLVQSIPEAVDLISQLLNPDPDLRPKASEVLQHPLFWSSETRLSFLRDTSDRVELEDRESESGLLKALEKTAQLALGTKWDEKMEPIFITNIGRYRRYKYDSVRDLLRVMRNKLNHYRELPNEIQELIGSVPEGFDGYFASRFPRLLIEVYKIISQYCRQEECFQKYFKSHIE</sequence>
<keyword evidence="5" id="KW-0808">Transferase</keyword>
<dbReference type="Gene3D" id="1.10.510.10">
    <property type="entry name" value="Transferase(Phosphotransferase) domain 1"/>
    <property type="match status" value="1"/>
</dbReference>
<dbReference type="GO" id="GO:0002376">
    <property type="term" value="P:immune system process"/>
    <property type="evidence" value="ECO:0007669"/>
    <property type="project" value="UniProtKB-KW"/>
</dbReference>
<keyword evidence="12" id="KW-0067">ATP-binding</keyword>
<evidence type="ECO:0000256" key="9">
    <source>
        <dbReference type="ARBA" id="ARBA00022777"/>
    </source>
</evidence>
<dbReference type="KEGG" id="mcha:111005957"/>
<dbReference type="PANTHER" id="PTHR13954:SF6">
    <property type="entry name" value="NON-SPECIFIC SERINE_THREONINE PROTEIN KINASE"/>
    <property type="match status" value="1"/>
</dbReference>
<keyword evidence="10" id="KW-0378">Hydrolase</keyword>
<proteinExistence type="predicted"/>
<dbReference type="InterPro" id="IPR000719">
    <property type="entry name" value="Prot_kinase_dom"/>
</dbReference>
<feature type="domain" description="KEN" evidence="30">
    <location>
        <begin position="793"/>
        <end position="924"/>
    </location>
</feature>
<keyword evidence="13" id="KW-0391">Immunity</keyword>
<evidence type="ECO:0000256" key="23">
    <source>
        <dbReference type="ARBA" id="ARBA00047899"/>
    </source>
</evidence>
<evidence type="ECO:0000256" key="2">
    <source>
        <dbReference type="ARBA" id="ARBA00012513"/>
    </source>
</evidence>
<evidence type="ECO:0000256" key="27">
    <source>
        <dbReference type="SAM" id="Phobius"/>
    </source>
</evidence>
<evidence type="ECO:0000256" key="28">
    <source>
        <dbReference type="SAM" id="SignalP"/>
    </source>
</evidence>
<dbReference type="SUPFAM" id="SSF50998">
    <property type="entry name" value="Quinoprotein alcohol dehydrogenase-like"/>
    <property type="match status" value="1"/>
</dbReference>
<feature type="compositionally biased region" description="Basic residues" evidence="26">
    <location>
        <begin position="440"/>
        <end position="451"/>
    </location>
</feature>
<gene>
    <name evidence="32 33" type="primary">LOC111005957</name>
</gene>
<comment type="catalytic activity">
    <reaction evidence="24">
        <text>L-seryl-[protein] + ATP = O-phospho-L-seryl-[protein] + ADP + H(+)</text>
        <dbReference type="Rhea" id="RHEA:17989"/>
        <dbReference type="Rhea" id="RHEA-COMP:9863"/>
        <dbReference type="Rhea" id="RHEA-COMP:11604"/>
        <dbReference type="ChEBI" id="CHEBI:15378"/>
        <dbReference type="ChEBI" id="CHEBI:29999"/>
        <dbReference type="ChEBI" id="CHEBI:30616"/>
        <dbReference type="ChEBI" id="CHEBI:83421"/>
        <dbReference type="ChEBI" id="CHEBI:456216"/>
        <dbReference type="EC" id="2.7.11.1"/>
    </reaction>
</comment>
<dbReference type="Pfam" id="PF00069">
    <property type="entry name" value="Pkinase"/>
    <property type="match status" value="1"/>
</dbReference>
<comment type="subunit">
    <text evidence="25">Homodimer; disulfide-linked. Dimer formation is driven by hydrophobic interactions within the N-terminal luminal domains and stabilized by disulfide bridges.</text>
</comment>
<reference evidence="32 33" key="1">
    <citation type="submission" date="2025-04" db="UniProtKB">
        <authorList>
            <consortium name="RefSeq"/>
        </authorList>
    </citation>
    <scope>IDENTIFICATION</scope>
    <source>
        <strain evidence="32 33">OHB3-1</strain>
    </source>
</reference>
<dbReference type="InterPro" id="IPR011047">
    <property type="entry name" value="Quinoprotein_ADH-like_sf"/>
</dbReference>
<comment type="catalytic activity">
    <reaction evidence="23">
        <text>L-threonyl-[protein] + ATP = O-phospho-L-threonyl-[protein] + ADP + H(+)</text>
        <dbReference type="Rhea" id="RHEA:46608"/>
        <dbReference type="Rhea" id="RHEA-COMP:11060"/>
        <dbReference type="Rhea" id="RHEA-COMP:11605"/>
        <dbReference type="ChEBI" id="CHEBI:15378"/>
        <dbReference type="ChEBI" id="CHEBI:30013"/>
        <dbReference type="ChEBI" id="CHEBI:30616"/>
        <dbReference type="ChEBI" id="CHEBI:61977"/>
        <dbReference type="ChEBI" id="CHEBI:456216"/>
        <dbReference type="EC" id="2.7.11.1"/>
    </reaction>
</comment>
<dbReference type="PROSITE" id="PS00108">
    <property type="entry name" value="PROTEIN_KINASE_ST"/>
    <property type="match status" value="1"/>
</dbReference>
<evidence type="ECO:0000256" key="15">
    <source>
        <dbReference type="ARBA" id="ARBA00023015"/>
    </source>
</evidence>
<keyword evidence="14 27" id="KW-1133">Transmembrane helix</keyword>
<dbReference type="FunFam" id="1.10.510.10:FF:000463">
    <property type="entry name" value="Serine/threonine-protein kinase/endoribonuclease IRE1a"/>
    <property type="match status" value="1"/>
</dbReference>
<protein>
    <recommendedName>
        <fullName evidence="2">non-specific serine/threonine protein kinase</fullName>
        <ecNumber evidence="2">2.7.11.1</ecNumber>
    </recommendedName>
</protein>
<dbReference type="AlphaFoldDB" id="A0A6J1BYY0"/>
<feature type="transmembrane region" description="Helical" evidence="27">
    <location>
        <begin position="396"/>
        <end position="417"/>
    </location>
</feature>
<dbReference type="FunFam" id="3.30.200.20:FF:000077">
    <property type="entry name" value="Putative Serine/threonine-protein kinase/endoribonuclease IRE1"/>
    <property type="match status" value="1"/>
</dbReference>
<dbReference type="Proteomes" id="UP000504603">
    <property type="component" value="Unplaced"/>
</dbReference>
<keyword evidence="18" id="KW-0804">Transcription</keyword>
<evidence type="ECO:0000256" key="1">
    <source>
        <dbReference type="ARBA" id="ARBA00004115"/>
    </source>
</evidence>
<keyword evidence="15" id="KW-0805">Transcription regulation</keyword>
<evidence type="ECO:0000256" key="8">
    <source>
        <dbReference type="ARBA" id="ARBA00022741"/>
    </source>
</evidence>
<dbReference type="GO" id="GO:0005524">
    <property type="term" value="F:ATP binding"/>
    <property type="evidence" value="ECO:0007669"/>
    <property type="project" value="UniProtKB-KW"/>
</dbReference>
<keyword evidence="20" id="KW-0508">mRNA splicing</keyword>
<evidence type="ECO:0000256" key="24">
    <source>
        <dbReference type="ARBA" id="ARBA00048679"/>
    </source>
</evidence>
<feature type="region of interest" description="Disordered" evidence="26">
    <location>
        <begin position="436"/>
        <end position="466"/>
    </location>
</feature>
<evidence type="ECO:0000313" key="31">
    <source>
        <dbReference type="Proteomes" id="UP000504603"/>
    </source>
</evidence>
<evidence type="ECO:0000256" key="14">
    <source>
        <dbReference type="ARBA" id="ARBA00022989"/>
    </source>
</evidence>
<evidence type="ECO:0000256" key="6">
    <source>
        <dbReference type="ARBA" id="ARBA00022692"/>
    </source>
</evidence>
<dbReference type="CDD" id="cd10422">
    <property type="entry name" value="RNase_Ire1"/>
    <property type="match status" value="1"/>
</dbReference>
<evidence type="ECO:0000256" key="22">
    <source>
        <dbReference type="ARBA" id="ARBA00023268"/>
    </source>
</evidence>
<keyword evidence="21" id="KW-0834">Unfolded protein response</keyword>
<evidence type="ECO:0000256" key="10">
    <source>
        <dbReference type="ARBA" id="ARBA00022801"/>
    </source>
</evidence>
<dbReference type="RefSeq" id="XP_022133365.1">
    <property type="nucleotide sequence ID" value="XM_022277673.1"/>
</dbReference>
<dbReference type="GO" id="GO:0042742">
    <property type="term" value="P:defense response to bacterium"/>
    <property type="evidence" value="ECO:0007669"/>
    <property type="project" value="UniProtKB-ARBA"/>
</dbReference>
<dbReference type="RefSeq" id="XP_022133363.1">
    <property type="nucleotide sequence ID" value="XM_022277671.1"/>
</dbReference>
<keyword evidence="3" id="KW-0723">Serine/threonine-protein kinase</keyword>
<dbReference type="InterPro" id="IPR038357">
    <property type="entry name" value="KEN_sf"/>
</dbReference>
<keyword evidence="22" id="KW-0511">Multifunctional enzyme</keyword>
<feature type="signal peptide" evidence="28">
    <location>
        <begin position="1"/>
        <end position="24"/>
    </location>
</feature>
<evidence type="ECO:0000256" key="13">
    <source>
        <dbReference type="ARBA" id="ARBA00022859"/>
    </source>
</evidence>
<keyword evidence="4" id="KW-0507">mRNA processing</keyword>
<dbReference type="GO" id="GO:0004521">
    <property type="term" value="F:RNA endonuclease activity"/>
    <property type="evidence" value="ECO:0007669"/>
    <property type="project" value="InterPro"/>
</dbReference>
<dbReference type="PROSITE" id="PS50011">
    <property type="entry name" value="PROTEIN_KINASE_DOM"/>
    <property type="match status" value="1"/>
</dbReference>